<evidence type="ECO:0000313" key="1">
    <source>
        <dbReference type="EMBL" id="KDO45493.1"/>
    </source>
</evidence>
<dbReference type="AlphaFoldDB" id="A0A067DRL7"/>
<dbReference type="EMBL" id="KK785251">
    <property type="protein sequence ID" value="KDO45493.1"/>
    <property type="molecule type" value="Genomic_DNA"/>
</dbReference>
<organism evidence="1 2">
    <name type="scientific">Citrus sinensis</name>
    <name type="common">Sweet orange</name>
    <name type="synonym">Citrus aurantium var. sinensis</name>
    <dbReference type="NCBI Taxonomy" id="2711"/>
    <lineage>
        <taxon>Eukaryota</taxon>
        <taxon>Viridiplantae</taxon>
        <taxon>Streptophyta</taxon>
        <taxon>Embryophyta</taxon>
        <taxon>Tracheophyta</taxon>
        <taxon>Spermatophyta</taxon>
        <taxon>Magnoliopsida</taxon>
        <taxon>eudicotyledons</taxon>
        <taxon>Gunneridae</taxon>
        <taxon>Pentapetalae</taxon>
        <taxon>rosids</taxon>
        <taxon>malvids</taxon>
        <taxon>Sapindales</taxon>
        <taxon>Rutaceae</taxon>
        <taxon>Aurantioideae</taxon>
        <taxon>Citrus</taxon>
    </lineage>
</organism>
<dbReference type="Proteomes" id="UP000027120">
    <property type="component" value="Unassembled WGS sequence"/>
</dbReference>
<reference evidence="1 2" key="1">
    <citation type="submission" date="2014-04" db="EMBL/GenBank/DDBJ databases">
        <authorList>
            <consortium name="International Citrus Genome Consortium"/>
            <person name="Gmitter F."/>
            <person name="Chen C."/>
            <person name="Farmerie W."/>
            <person name="Harkins T."/>
            <person name="Desany B."/>
            <person name="Mohiuddin M."/>
            <person name="Kodira C."/>
            <person name="Borodovsky M."/>
            <person name="Lomsadze A."/>
            <person name="Burns P."/>
            <person name="Jenkins J."/>
            <person name="Prochnik S."/>
            <person name="Shu S."/>
            <person name="Chapman J."/>
            <person name="Pitluck S."/>
            <person name="Schmutz J."/>
            <person name="Rokhsar D."/>
        </authorList>
    </citation>
    <scope>NUCLEOTIDE SEQUENCE</scope>
</reference>
<proteinExistence type="predicted"/>
<protein>
    <submittedName>
        <fullName evidence="1">Uncharacterized protein</fullName>
    </submittedName>
</protein>
<name>A0A067DRL7_CITSI</name>
<keyword evidence="2" id="KW-1185">Reference proteome</keyword>
<evidence type="ECO:0000313" key="2">
    <source>
        <dbReference type="Proteomes" id="UP000027120"/>
    </source>
</evidence>
<accession>A0A067DRL7</accession>
<gene>
    <name evidence="1" type="ORF">CISIN_1g034761mg</name>
</gene>
<sequence length="84" mass="9895">MTYKSTTSLTRSTQLITTGHCQKGLNLVLYFCFNDRKAQVFLASSKKQNQQKVVYVQKHNIKTWSWTHEKITMKKLWIGLPFLE</sequence>